<protein>
    <submittedName>
        <fullName evidence="1">Uncharacterized protein</fullName>
    </submittedName>
</protein>
<gene>
    <name evidence="1" type="ORF">H5410_003339</name>
</gene>
<name>A0A9J6B4E2_SOLCO</name>
<proteinExistence type="predicted"/>
<comment type="caution">
    <text evidence="1">The sequence shown here is derived from an EMBL/GenBank/DDBJ whole genome shotgun (WGS) entry which is preliminary data.</text>
</comment>
<sequence length="64" mass="7292">MERGFKTKTTKSIVVGYWVFVGSTRESNPRPFPTHSARESEWAKVESVLKSSKSVFERNRVDSG</sequence>
<dbReference type="EMBL" id="JACXVP010000001">
    <property type="protein sequence ID" value="KAG5631622.1"/>
    <property type="molecule type" value="Genomic_DNA"/>
</dbReference>
<evidence type="ECO:0000313" key="1">
    <source>
        <dbReference type="EMBL" id="KAG5631622.1"/>
    </source>
</evidence>
<reference evidence="1 2" key="1">
    <citation type="submission" date="2020-09" db="EMBL/GenBank/DDBJ databases">
        <title>De no assembly of potato wild relative species, Solanum commersonii.</title>
        <authorList>
            <person name="Cho K."/>
        </authorList>
    </citation>
    <scope>NUCLEOTIDE SEQUENCE [LARGE SCALE GENOMIC DNA]</scope>
    <source>
        <strain evidence="1">LZ3.2</strain>
        <tissue evidence="1">Leaf</tissue>
    </source>
</reference>
<accession>A0A9J6B4E2</accession>
<dbReference type="Proteomes" id="UP000824120">
    <property type="component" value="Chromosome 1"/>
</dbReference>
<dbReference type="AlphaFoldDB" id="A0A9J6B4E2"/>
<keyword evidence="2" id="KW-1185">Reference proteome</keyword>
<evidence type="ECO:0000313" key="2">
    <source>
        <dbReference type="Proteomes" id="UP000824120"/>
    </source>
</evidence>
<organism evidence="1 2">
    <name type="scientific">Solanum commersonii</name>
    <name type="common">Commerson's wild potato</name>
    <name type="synonym">Commerson's nightshade</name>
    <dbReference type="NCBI Taxonomy" id="4109"/>
    <lineage>
        <taxon>Eukaryota</taxon>
        <taxon>Viridiplantae</taxon>
        <taxon>Streptophyta</taxon>
        <taxon>Embryophyta</taxon>
        <taxon>Tracheophyta</taxon>
        <taxon>Spermatophyta</taxon>
        <taxon>Magnoliopsida</taxon>
        <taxon>eudicotyledons</taxon>
        <taxon>Gunneridae</taxon>
        <taxon>Pentapetalae</taxon>
        <taxon>asterids</taxon>
        <taxon>lamiids</taxon>
        <taxon>Solanales</taxon>
        <taxon>Solanaceae</taxon>
        <taxon>Solanoideae</taxon>
        <taxon>Solaneae</taxon>
        <taxon>Solanum</taxon>
    </lineage>
</organism>